<proteinExistence type="predicted"/>
<evidence type="ECO:0000256" key="1">
    <source>
        <dbReference type="SAM" id="Phobius"/>
    </source>
</evidence>
<keyword evidence="3" id="KW-1185">Reference proteome</keyword>
<gene>
    <name evidence="2" type="ORF">SAMN06265376_102151</name>
</gene>
<keyword evidence="1" id="KW-0472">Membrane</keyword>
<protein>
    <submittedName>
        <fullName evidence="2">Uncharacterized protein</fullName>
    </submittedName>
</protein>
<keyword evidence="1" id="KW-1133">Transmembrane helix</keyword>
<sequence length="90" mass="10698">MTEEEKNKERRKIASLTTEEYLTFFFFPYNDTGRLGSFTKSYNQSEDERFAKHGFETKIKQAKSARKLGFLFYAIMVFILIVLAKYLDFI</sequence>
<feature type="transmembrane region" description="Helical" evidence="1">
    <location>
        <begin position="68"/>
        <end position="87"/>
    </location>
</feature>
<dbReference type="AlphaFoldDB" id="A0A238YKX2"/>
<reference evidence="2 3" key="1">
    <citation type="submission" date="2017-06" db="EMBL/GenBank/DDBJ databases">
        <authorList>
            <person name="Kim H.J."/>
            <person name="Triplett B.A."/>
        </authorList>
    </citation>
    <scope>NUCLEOTIDE SEQUENCE [LARGE SCALE GENOMIC DNA]</scope>
    <source>
        <strain evidence="2 3">DSM 25597</strain>
    </source>
</reference>
<organism evidence="2 3">
    <name type="scientific">Dokdonia pacifica</name>
    <dbReference type="NCBI Taxonomy" id="1627892"/>
    <lineage>
        <taxon>Bacteria</taxon>
        <taxon>Pseudomonadati</taxon>
        <taxon>Bacteroidota</taxon>
        <taxon>Flavobacteriia</taxon>
        <taxon>Flavobacteriales</taxon>
        <taxon>Flavobacteriaceae</taxon>
        <taxon>Dokdonia</taxon>
    </lineage>
</organism>
<evidence type="ECO:0000313" key="3">
    <source>
        <dbReference type="Proteomes" id="UP000198379"/>
    </source>
</evidence>
<accession>A0A238YKX2</accession>
<dbReference type="EMBL" id="FZNY01000002">
    <property type="protein sequence ID" value="SNR71642.1"/>
    <property type="molecule type" value="Genomic_DNA"/>
</dbReference>
<dbReference type="Proteomes" id="UP000198379">
    <property type="component" value="Unassembled WGS sequence"/>
</dbReference>
<name>A0A238YKX2_9FLAO</name>
<keyword evidence="1" id="KW-0812">Transmembrane</keyword>
<evidence type="ECO:0000313" key="2">
    <source>
        <dbReference type="EMBL" id="SNR71642.1"/>
    </source>
</evidence>